<evidence type="ECO:0008006" key="3">
    <source>
        <dbReference type="Google" id="ProtNLM"/>
    </source>
</evidence>
<dbReference type="Proteomes" id="UP000236454">
    <property type="component" value="Unassembled WGS sequence"/>
</dbReference>
<reference evidence="1 2" key="1">
    <citation type="submission" date="2016-10" db="EMBL/GenBank/DDBJ databases">
        <authorList>
            <person name="de Groot N.N."/>
        </authorList>
    </citation>
    <scope>NUCLEOTIDE SEQUENCE [LARGE SCALE GENOMIC DNA]</scope>
    <source>
        <strain evidence="1 2">CGMCC 1.7005</strain>
    </source>
</reference>
<keyword evidence="2" id="KW-1185">Reference proteome</keyword>
<dbReference type="Pfam" id="PF24694">
    <property type="entry name" value="LNS2_PITM1-3"/>
    <property type="match status" value="1"/>
</dbReference>
<accession>A0A1I6XRA4</accession>
<evidence type="ECO:0000313" key="2">
    <source>
        <dbReference type="Proteomes" id="UP000236454"/>
    </source>
</evidence>
<dbReference type="Gene3D" id="3.40.50.1000">
    <property type="entry name" value="HAD superfamily/HAD-like"/>
    <property type="match status" value="1"/>
</dbReference>
<dbReference type="EMBL" id="FPAS01000001">
    <property type="protein sequence ID" value="SFT40633.1"/>
    <property type="molecule type" value="Genomic_DNA"/>
</dbReference>
<organism evidence="1 2">
    <name type="scientific">Lishizhenia tianjinensis</name>
    <dbReference type="NCBI Taxonomy" id="477690"/>
    <lineage>
        <taxon>Bacteria</taxon>
        <taxon>Pseudomonadati</taxon>
        <taxon>Bacteroidota</taxon>
        <taxon>Flavobacteriia</taxon>
        <taxon>Flavobacteriales</taxon>
        <taxon>Crocinitomicaceae</taxon>
        <taxon>Lishizhenia</taxon>
    </lineage>
</organism>
<name>A0A1I6XRA4_9FLAO</name>
<evidence type="ECO:0000313" key="1">
    <source>
        <dbReference type="EMBL" id="SFT40633.1"/>
    </source>
</evidence>
<dbReference type="OrthoDB" id="954467at2"/>
<dbReference type="SUPFAM" id="SSF56784">
    <property type="entry name" value="HAD-like"/>
    <property type="match status" value="1"/>
</dbReference>
<sequence length="140" mass="16293">MSSKKLINKVVDGKHISPVLPEEVKNYLIDIDGTVCDDIPNEEPERMATANVYPDALETLNKWYDQGHIITFFTSRLEEHREVTETWLKEHGFKYHGIMFGKPRGGNYHWVDNHIVRATRFEGKFTDLVDKTTKIQVFKS</sequence>
<gene>
    <name evidence="1" type="ORF">SAMN05216474_0385</name>
</gene>
<proteinExistence type="predicted"/>
<dbReference type="InterPro" id="IPR036412">
    <property type="entry name" value="HAD-like_sf"/>
</dbReference>
<dbReference type="InterPro" id="IPR023214">
    <property type="entry name" value="HAD_sf"/>
</dbReference>
<dbReference type="RefSeq" id="WP_090245724.1">
    <property type="nucleotide sequence ID" value="NZ_FPAS01000001.1"/>
</dbReference>
<dbReference type="STRING" id="477690.SAMN05216474_0385"/>
<dbReference type="AlphaFoldDB" id="A0A1I6XRA4"/>
<protein>
    <recommendedName>
        <fullName evidence="3">Phosphoheptose isomerase</fullName>
    </recommendedName>
</protein>